<dbReference type="InterPro" id="IPR041442">
    <property type="entry name" value="PIH1D1/2/3_CS-like"/>
</dbReference>
<feature type="region of interest" description="Disordered" evidence="2">
    <location>
        <begin position="32"/>
        <end position="58"/>
    </location>
</feature>
<accession>A0AAD7UQ59</accession>
<dbReference type="Proteomes" id="UP001230188">
    <property type="component" value="Unassembled WGS sequence"/>
</dbReference>
<dbReference type="InterPro" id="IPR008978">
    <property type="entry name" value="HSP20-like_chaperone"/>
</dbReference>
<comment type="similarity">
    <text evidence="1">Belongs to the PIH1 family.</text>
</comment>
<reference evidence="4" key="1">
    <citation type="submission" date="2023-01" db="EMBL/GenBank/DDBJ databases">
        <title>Metagenome sequencing of chrysophaentin producing Chrysophaeum taylorii.</title>
        <authorList>
            <person name="Davison J."/>
            <person name="Bewley C."/>
        </authorList>
    </citation>
    <scope>NUCLEOTIDE SEQUENCE</scope>
    <source>
        <strain evidence="4">NIES-1699</strain>
    </source>
</reference>
<sequence length="246" mass="28238">MVAPDVEKELVRLYREEPGNLDKLERELRDLRTKASATRREASTAALKRGMAEQSKELRRELEKIKKQEAKMRETEEKLQQLADMGDEKSVIEFFEKQGMSRDDLRRALTGDPRGALQGIQMPQVDVDEKAVEFADSLYRVVKGEEEVVEYGPPPPPPKTITQPDFWQREPTQDDPHVVVTIKLPKLDSAKEADLDVAPKHIHFKAPIDYKEAYMLSVPLKRRVRADEATASWKAKRHELQVTIPC</sequence>
<dbReference type="AlphaFoldDB" id="A0AAD7UQ59"/>
<dbReference type="CDD" id="cd06463">
    <property type="entry name" value="p23_like"/>
    <property type="match status" value="1"/>
</dbReference>
<evidence type="ECO:0000313" key="4">
    <source>
        <dbReference type="EMBL" id="KAJ8614573.1"/>
    </source>
</evidence>
<dbReference type="Gene3D" id="2.60.40.790">
    <property type="match status" value="1"/>
</dbReference>
<comment type="caution">
    <text evidence="4">The sequence shown here is derived from an EMBL/GenBank/DDBJ whole genome shotgun (WGS) entry which is preliminary data.</text>
</comment>
<dbReference type="EMBL" id="JAQMWT010000002">
    <property type="protein sequence ID" value="KAJ8614573.1"/>
    <property type="molecule type" value="Genomic_DNA"/>
</dbReference>
<feature type="region of interest" description="Disordered" evidence="2">
    <location>
        <begin position="148"/>
        <end position="172"/>
    </location>
</feature>
<evidence type="ECO:0000256" key="1">
    <source>
        <dbReference type="ARBA" id="ARBA00008511"/>
    </source>
</evidence>
<feature type="domain" description="PIH1D1/2/3 CS-like" evidence="3">
    <location>
        <begin position="178"/>
        <end position="245"/>
    </location>
</feature>
<dbReference type="SUPFAM" id="SSF49764">
    <property type="entry name" value="HSP20-like chaperones"/>
    <property type="match status" value="1"/>
</dbReference>
<protein>
    <recommendedName>
        <fullName evidence="3">PIH1D1/2/3 CS-like domain-containing protein</fullName>
    </recommendedName>
</protein>
<evidence type="ECO:0000259" key="3">
    <source>
        <dbReference type="Pfam" id="PF18201"/>
    </source>
</evidence>
<organism evidence="4 5">
    <name type="scientific">Chrysophaeum taylorii</name>
    <dbReference type="NCBI Taxonomy" id="2483200"/>
    <lineage>
        <taxon>Eukaryota</taxon>
        <taxon>Sar</taxon>
        <taxon>Stramenopiles</taxon>
        <taxon>Ochrophyta</taxon>
        <taxon>Pelagophyceae</taxon>
        <taxon>Pelagomonadales</taxon>
        <taxon>Pelagomonadaceae</taxon>
        <taxon>Chrysophaeum</taxon>
    </lineage>
</organism>
<evidence type="ECO:0000256" key="2">
    <source>
        <dbReference type="SAM" id="MobiDB-lite"/>
    </source>
</evidence>
<evidence type="ECO:0000313" key="5">
    <source>
        <dbReference type="Proteomes" id="UP001230188"/>
    </source>
</evidence>
<gene>
    <name evidence="4" type="ORF">CTAYLR_004939</name>
</gene>
<name>A0AAD7UQ59_9STRA</name>
<keyword evidence="5" id="KW-1185">Reference proteome</keyword>
<feature type="compositionally biased region" description="Basic and acidic residues" evidence="2">
    <location>
        <begin position="32"/>
        <end position="42"/>
    </location>
</feature>
<dbReference type="Pfam" id="PF18201">
    <property type="entry name" value="PIH1_CS"/>
    <property type="match status" value="1"/>
</dbReference>
<proteinExistence type="inferred from homology"/>